<evidence type="ECO:0000313" key="3">
    <source>
        <dbReference type="Proteomes" id="UP000256690"/>
    </source>
</evidence>
<evidence type="ECO:0000256" key="1">
    <source>
        <dbReference type="SAM" id="MobiDB-lite"/>
    </source>
</evidence>
<reference evidence="2 3" key="1">
    <citation type="journal article" date="2018" name="IMA Fungus">
        <title>IMA Genome-F 9: Draft genome sequence of Annulohypoxylon stygium, Aspergillus mulundensis, Berkeleyomyces basicola (syn. Thielaviopsis basicola), Ceratocystis smalleyi, two Cercospora beticola strains, Coleophoma cylindrospora, Fusarium fracticaudum, Phialophora cf. hyalina, and Morchella septimelata.</title>
        <authorList>
            <person name="Wingfield B.D."/>
            <person name="Bills G.F."/>
            <person name="Dong Y."/>
            <person name="Huang W."/>
            <person name="Nel W.J."/>
            <person name="Swalarsk-Parry B.S."/>
            <person name="Vaghefi N."/>
            <person name="Wilken P.M."/>
            <person name="An Z."/>
            <person name="de Beer Z.W."/>
            <person name="De Vos L."/>
            <person name="Chen L."/>
            <person name="Duong T.A."/>
            <person name="Gao Y."/>
            <person name="Hammerbacher A."/>
            <person name="Kikkert J.R."/>
            <person name="Li Y."/>
            <person name="Li H."/>
            <person name="Li K."/>
            <person name="Li Q."/>
            <person name="Liu X."/>
            <person name="Ma X."/>
            <person name="Naidoo K."/>
            <person name="Pethybridge S.J."/>
            <person name="Sun J."/>
            <person name="Steenkamp E.T."/>
            <person name="van der Nest M.A."/>
            <person name="van Wyk S."/>
            <person name="Wingfield M.J."/>
            <person name="Xiong C."/>
            <person name="Yue Q."/>
            <person name="Zhang X."/>
        </authorList>
    </citation>
    <scope>NUCLEOTIDE SEQUENCE [LARGE SCALE GENOMIC DNA]</scope>
    <source>
        <strain evidence="2 3">DSM 5745</strain>
    </source>
</reference>
<proteinExistence type="predicted"/>
<dbReference type="RefSeq" id="XP_026605578.1">
    <property type="nucleotide sequence ID" value="XM_026744712.1"/>
</dbReference>
<feature type="region of interest" description="Disordered" evidence="1">
    <location>
        <begin position="66"/>
        <end position="116"/>
    </location>
</feature>
<organism evidence="2 3">
    <name type="scientific">Aspergillus mulundensis</name>
    <dbReference type="NCBI Taxonomy" id="1810919"/>
    <lineage>
        <taxon>Eukaryota</taxon>
        <taxon>Fungi</taxon>
        <taxon>Dikarya</taxon>
        <taxon>Ascomycota</taxon>
        <taxon>Pezizomycotina</taxon>
        <taxon>Eurotiomycetes</taxon>
        <taxon>Eurotiomycetidae</taxon>
        <taxon>Eurotiales</taxon>
        <taxon>Aspergillaceae</taxon>
        <taxon>Aspergillus</taxon>
        <taxon>Aspergillus subgen. Nidulantes</taxon>
    </lineage>
</organism>
<feature type="compositionally biased region" description="Acidic residues" evidence="1">
    <location>
        <begin position="74"/>
        <end position="116"/>
    </location>
</feature>
<sequence length="486" mass="54547">MCKFVNLHTKNGDACTQDRVAENILDARASLRTRRYVEHSDEMDSDEEQFFESLLGQYLGYQERWDEGEREDVATDGEYSEYSESYDEFDEADDEANEADDEADEADDEADDEVEAEVEVEFRPLIDVRDIVAPLMRDRMARYEQATLARWAETHSDAEESLDVAPDEEYLSDPPRSSPLPWSVRQLAQRFEGFNIPAPDSDSETLDFNVLPVEDPADEDSPVAEIILDPEEEEEFEAAFGRVREQPEDSTSSDSDSDSGYANIQTICPHCAPLHTNYLTRLTLHQPGGTWTRETLCPGDLICRTKRYPVLMATRLRNCGPIHPYFARQLAAQIQRRLAQQFGEVEVFDLQRPIVSMAGLNVDITLLIDFPEVVDVREDEDLLSALFCGHIIPREDWTVENVGAVAASEASSSVTSHSHSSRGTSRGVSPSGGGSGYGSDGDVDRVEELEVEAEIRRVEHELIAPCRVGFFKSKVDVEGVVRDIDC</sequence>
<dbReference type="EMBL" id="PVWQ01000003">
    <property type="protein sequence ID" value="RDW86054.1"/>
    <property type="molecule type" value="Genomic_DNA"/>
</dbReference>
<name>A0A3D8SIP5_9EURO</name>
<feature type="compositionally biased region" description="Gly residues" evidence="1">
    <location>
        <begin position="430"/>
        <end position="439"/>
    </location>
</feature>
<keyword evidence="3" id="KW-1185">Reference proteome</keyword>
<dbReference type="GeneID" id="38113066"/>
<feature type="region of interest" description="Disordered" evidence="1">
    <location>
        <begin position="410"/>
        <end position="443"/>
    </location>
</feature>
<comment type="caution">
    <text evidence="2">The sequence shown here is derived from an EMBL/GenBank/DDBJ whole genome shotgun (WGS) entry which is preliminary data.</text>
</comment>
<feature type="compositionally biased region" description="Low complexity" evidence="1">
    <location>
        <begin position="411"/>
        <end position="429"/>
    </location>
</feature>
<dbReference type="AlphaFoldDB" id="A0A3D8SIP5"/>
<feature type="compositionally biased region" description="Acidic residues" evidence="1">
    <location>
        <begin position="159"/>
        <end position="171"/>
    </location>
</feature>
<feature type="region of interest" description="Disordered" evidence="1">
    <location>
        <begin position="240"/>
        <end position="260"/>
    </location>
</feature>
<evidence type="ECO:0000313" key="2">
    <source>
        <dbReference type="EMBL" id="RDW86054.1"/>
    </source>
</evidence>
<gene>
    <name evidence="2" type="ORF">DSM5745_02696</name>
</gene>
<protein>
    <submittedName>
        <fullName evidence="2">Uncharacterized protein</fullName>
    </submittedName>
</protein>
<feature type="region of interest" description="Disordered" evidence="1">
    <location>
        <begin position="155"/>
        <end position="177"/>
    </location>
</feature>
<dbReference type="Proteomes" id="UP000256690">
    <property type="component" value="Unassembled WGS sequence"/>
</dbReference>
<accession>A0A3D8SIP5</accession>